<comment type="caution">
    <text evidence="1">The sequence shown here is derived from an EMBL/GenBank/DDBJ whole genome shotgun (WGS) entry which is preliminary data.</text>
</comment>
<proteinExistence type="predicted"/>
<protein>
    <submittedName>
        <fullName evidence="1">Uncharacterized protein</fullName>
    </submittedName>
</protein>
<accession>A0ABW3NW13</accession>
<keyword evidence="2" id="KW-1185">Reference proteome</keyword>
<dbReference type="RefSeq" id="WP_380909965.1">
    <property type="nucleotide sequence ID" value="NZ_JBHTLS010000106.1"/>
</dbReference>
<name>A0ABW3NW13_9SPHN</name>
<gene>
    <name evidence="1" type="ORF">ACFQ24_06835</name>
</gene>
<evidence type="ECO:0000313" key="1">
    <source>
        <dbReference type="EMBL" id="MFD1104586.1"/>
    </source>
</evidence>
<organism evidence="1 2">
    <name type="scientific">Sphingobium olei</name>
    <dbReference type="NCBI Taxonomy" id="420955"/>
    <lineage>
        <taxon>Bacteria</taxon>
        <taxon>Pseudomonadati</taxon>
        <taxon>Pseudomonadota</taxon>
        <taxon>Alphaproteobacteria</taxon>
        <taxon>Sphingomonadales</taxon>
        <taxon>Sphingomonadaceae</taxon>
        <taxon>Sphingobium</taxon>
    </lineage>
</organism>
<dbReference type="EMBL" id="JBHTLS010000106">
    <property type="protein sequence ID" value="MFD1104586.1"/>
    <property type="molecule type" value="Genomic_DNA"/>
</dbReference>
<dbReference type="Proteomes" id="UP001597203">
    <property type="component" value="Unassembled WGS sequence"/>
</dbReference>
<sequence>MTATAPKLVRIECVCNPDLHLGDGRRLIGPVREGTRVVQHGYVAEVDADLAGILIDNGQAKESKLALTDPRKLLIGHD</sequence>
<reference evidence="2" key="1">
    <citation type="journal article" date="2019" name="Int. J. Syst. Evol. Microbiol.">
        <title>The Global Catalogue of Microorganisms (GCM) 10K type strain sequencing project: providing services to taxonomists for standard genome sequencing and annotation.</title>
        <authorList>
            <consortium name="The Broad Institute Genomics Platform"/>
            <consortium name="The Broad Institute Genome Sequencing Center for Infectious Disease"/>
            <person name="Wu L."/>
            <person name="Ma J."/>
        </authorList>
    </citation>
    <scope>NUCLEOTIDE SEQUENCE [LARGE SCALE GENOMIC DNA]</scope>
    <source>
        <strain evidence="2">CCUG 54329</strain>
    </source>
</reference>
<evidence type="ECO:0000313" key="2">
    <source>
        <dbReference type="Proteomes" id="UP001597203"/>
    </source>
</evidence>